<dbReference type="PANTHER" id="PTHR42830:SF2">
    <property type="entry name" value="OSMC_OHR FAMILY PROTEIN"/>
    <property type="match status" value="1"/>
</dbReference>
<reference evidence="1 2" key="1">
    <citation type="submission" date="2023-07" db="EMBL/GenBank/DDBJ databases">
        <title>Sequencing the genomes of 1000 actinobacteria strains.</title>
        <authorList>
            <person name="Klenk H.-P."/>
        </authorList>
    </citation>
    <scope>NUCLEOTIDE SEQUENCE [LARGE SCALE GENOMIC DNA]</scope>
    <source>
        <strain evidence="1 2">DSM 14555</strain>
    </source>
</reference>
<dbReference type="InterPro" id="IPR015946">
    <property type="entry name" value="KH_dom-like_a/b"/>
</dbReference>
<comment type="caution">
    <text evidence="1">The sequence shown here is derived from an EMBL/GenBank/DDBJ whole genome shotgun (WGS) entry which is preliminary data.</text>
</comment>
<dbReference type="Gene3D" id="3.30.300.20">
    <property type="match status" value="1"/>
</dbReference>
<keyword evidence="2" id="KW-1185">Reference proteome</keyword>
<dbReference type="Proteomes" id="UP001185069">
    <property type="component" value="Unassembled WGS sequence"/>
</dbReference>
<accession>A0ABU1J6X8</accession>
<sequence>MSGRIGNEHHYAIHTVWTGNRGSGTSGYRDYGRDHTVSAVGLPDILGSADATFHGDKTRWNPELLLLTALSECHMLSYLHVAVNHGLTVTGYTDSAVGTMVLNPDGSGQFSSVTLRPQVELADPSQAELAKELHHEAAQKCFIARSMNFPVTHEPL</sequence>
<evidence type="ECO:0000313" key="1">
    <source>
        <dbReference type="EMBL" id="MDR6268155.1"/>
    </source>
</evidence>
<proteinExistence type="predicted"/>
<dbReference type="EMBL" id="JAVDQF010000001">
    <property type="protein sequence ID" value="MDR6268155.1"/>
    <property type="molecule type" value="Genomic_DNA"/>
</dbReference>
<dbReference type="InterPro" id="IPR036102">
    <property type="entry name" value="OsmC/Ohrsf"/>
</dbReference>
<dbReference type="RefSeq" id="WP_309795627.1">
    <property type="nucleotide sequence ID" value="NZ_BAAAHY010000006.1"/>
</dbReference>
<name>A0ABU1J6X8_9MICC</name>
<dbReference type="PANTHER" id="PTHR42830">
    <property type="entry name" value="OSMOTICALLY INDUCIBLE FAMILY PROTEIN"/>
    <property type="match status" value="1"/>
</dbReference>
<gene>
    <name evidence="1" type="ORF">JOE69_000393</name>
</gene>
<organism evidence="1 2">
    <name type="scientific">Arthrobacter russicus</name>
    <dbReference type="NCBI Taxonomy" id="172040"/>
    <lineage>
        <taxon>Bacteria</taxon>
        <taxon>Bacillati</taxon>
        <taxon>Actinomycetota</taxon>
        <taxon>Actinomycetes</taxon>
        <taxon>Micrococcales</taxon>
        <taxon>Micrococcaceae</taxon>
        <taxon>Arthrobacter</taxon>
    </lineage>
</organism>
<evidence type="ECO:0000313" key="2">
    <source>
        <dbReference type="Proteomes" id="UP001185069"/>
    </source>
</evidence>
<dbReference type="InterPro" id="IPR003718">
    <property type="entry name" value="OsmC/Ohr_fam"/>
</dbReference>
<dbReference type="InterPro" id="IPR052707">
    <property type="entry name" value="OsmC_Ohr_Peroxiredoxin"/>
</dbReference>
<dbReference type="Pfam" id="PF02566">
    <property type="entry name" value="OsmC"/>
    <property type="match status" value="1"/>
</dbReference>
<protein>
    <submittedName>
        <fullName evidence="1">Organic hydroperoxide reductase OsmC/OhrA</fullName>
    </submittedName>
</protein>
<dbReference type="SUPFAM" id="SSF82784">
    <property type="entry name" value="OsmC-like"/>
    <property type="match status" value="1"/>
</dbReference>